<dbReference type="RefSeq" id="WP_227701664.1">
    <property type="nucleotide sequence ID" value="NZ_JAJEQW010000031.1"/>
</dbReference>
<dbReference type="PANTHER" id="PTHR42999:SF1">
    <property type="entry name" value="PENTAPEPTIDE REPEAT-CONTAINING PROTEIN"/>
    <property type="match status" value="1"/>
</dbReference>
<dbReference type="EMBL" id="JAJEQW010000031">
    <property type="protein sequence ID" value="MCC2243550.1"/>
    <property type="molecule type" value="Genomic_DNA"/>
</dbReference>
<reference evidence="1" key="1">
    <citation type="submission" date="2021-10" db="EMBL/GenBank/DDBJ databases">
        <title>Anaerobic single-cell dispensing facilitates the cultivation of human gut bacteria.</title>
        <authorList>
            <person name="Afrizal A."/>
        </authorList>
    </citation>
    <scope>NUCLEOTIDE SEQUENCE</scope>
    <source>
        <strain evidence="1">CLA-AA-H204</strain>
    </source>
</reference>
<dbReference type="Pfam" id="PF00805">
    <property type="entry name" value="Pentapeptide"/>
    <property type="match status" value="1"/>
</dbReference>
<evidence type="ECO:0000313" key="1">
    <source>
        <dbReference type="EMBL" id="MCC2243550.1"/>
    </source>
</evidence>
<name>A0AAW4WLE3_9FIRM</name>
<dbReference type="PANTHER" id="PTHR42999">
    <property type="entry name" value="ANTIBIOTIC RESISTANCE PROTEIN MCBG"/>
    <property type="match status" value="1"/>
</dbReference>
<dbReference type="InterPro" id="IPR052949">
    <property type="entry name" value="PA_immunity-related"/>
</dbReference>
<dbReference type="Proteomes" id="UP001198893">
    <property type="component" value="Unassembled WGS sequence"/>
</dbReference>
<dbReference type="Gene3D" id="2.160.20.80">
    <property type="entry name" value="E3 ubiquitin-protein ligase SopA"/>
    <property type="match status" value="2"/>
</dbReference>
<dbReference type="AlphaFoldDB" id="A0AAW4WLE3"/>
<proteinExistence type="predicted"/>
<gene>
    <name evidence="1" type="ORF">LKD47_14835</name>
</gene>
<organism evidence="1 2">
    <name type="scientific">Roseburia amylophila</name>
    <dbReference type="NCBI Taxonomy" id="2981794"/>
    <lineage>
        <taxon>Bacteria</taxon>
        <taxon>Bacillati</taxon>
        <taxon>Bacillota</taxon>
        <taxon>Clostridia</taxon>
        <taxon>Lachnospirales</taxon>
        <taxon>Lachnospiraceae</taxon>
        <taxon>Roseburia</taxon>
    </lineage>
</organism>
<sequence>MKFLSKMENIVINENDDYTCRNLSYIKFKDIDFSIYKPISFFRSDFRGSRFENIKFQNNYFDRADFIGSTFINCQFINVNFGACEMKSCFFVDSVFEHCVFDNTSIQESSFQKCILKKQHILVNMKNCEMKFSQIHDCTFERSTTEKIEFESCLLENVDFATMHAECHKFIDCELNNVKLGISYVFSYLLCNTSIKDFQVLYRGKEVSLNSQEEAMKFLEESRTYELINIFFIYRGFDKIPQLLDKILKYLYNNYNPASKAEITNILEALVFYTIHDIITYECFIDCLKCINSIVLPKLNLEDELLFIGYKEKLNHIISDGLYGKNFIASSCNQKALIILHIETENYDEALKISNDFLEKLYQKCNLSTSQELVESRKGSWILTFSVSAMIVVMLPRIVKSYYNLISEIQLKKGFKKKIIKKIESPKISINEMDQLADIVEKLQILEQPEIDVPKQISDIKASL</sequence>
<protein>
    <submittedName>
        <fullName evidence="1">Pentapeptide repeat-containing protein</fullName>
    </submittedName>
</protein>
<evidence type="ECO:0000313" key="2">
    <source>
        <dbReference type="Proteomes" id="UP001198893"/>
    </source>
</evidence>
<dbReference type="SUPFAM" id="SSF141571">
    <property type="entry name" value="Pentapeptide repeat-like"/>
    <property type="match status" value="1"/>
</dbReference>
<comment type="caution">
    <text evidence="1">The sequence shown here is derived from an EMBL/GenBank/DDBJ whole genome shotgun (WGS) entry which is preliminary data.</text>
</comment>
<dbReference type="InterPro" id="IPR001646">
    <property type="entry name" value="5peptide_repeat"/>
</dbReference>
<accession>A0AAW4WLE3</accession>